<sequence>DGSVIVHTIRRGQFMRCIRPPCESSLPLSISHLAVGLEGQIVFQSSIEGRSSLKDKFVLHLFSINGRHLSSAGLEEEASALCLTQDYVVLGTAQCSLQIRDLRSLSLAVTPLPMKVPVHCVSVTKENSHILVGLEDGKLIVVGAGQPLELRTGQFSRKLWGSTRRISQVSSGETEYRATDSK</sequence>
<dbReference type="GO" id="GO:0016020">
    <property type="term" value="C:membrane"/>
    <property type="evidence" value="ECO:0007669"/>
    <property type="project" value="TreeGrafter"/>
</dbReference>
<feature type="non-terminal residue" evidence="4">
    <location>
        <position position="1"/>
    </location>
</feature>
<reference evidence="4" key="1">
    <citation type="thesis" date="2020" institute="ProQuest LLC" country="789 East Eisenhower Parkway, Ann Arbor, MI, USA">
        <title>Comparative Genomics and Chromosome Evolution.</title>
        <authorList>
            <person name="Mudd A.B."/>
        </authorList>
    </citation>
    <scope>NUCLEOTIDE SEQUENCE</scope>
    <source>
        <strain evidence="4">237g6f4</strain>
        <tissue evidence="4">Blood</tissue>
    </source>
</reference>
<dbReference type="GO" id="GO:0019901">
    <property type="term" value="F:protein kinase binding"/>
    <property type="evidence" value="ECO:0007669"/>
    <property type="project" value="TreeGrafter"/>
</dbReference>
<evidence type="ECO:0000313" key="5">
    <source>
        <dbReference type="Proteomes" id="UP000824782"/>
    </source>
</evidence>
<dbReference type="InterPro" id="IPR036322">
    <property type="entry name" value="WD40_repeat_dom_sf"/>
</dbReference>
<dbReference type="Gene3D" id="2.130.10.10">
    <property type="entry name" value="YVTN repeat-like/Quinoprotein amine dehydrogenase"/>
    <property type="match status" value="1"/>
</dbReference>
<keyword evidence="5" id="KW-1185">Reference proteome</keyword>
<dbReference type="GO" id="GO:0008104">
    <property type="term" value="P:intracellular protein localization"/>
    <property type="evidence" value="ECO:0007669"/>
    <property type="project" value="TreeGrafter"/>
</dbReference>
<keyword evidence="1" id="KW-0853">WD repeat</keyword>
<proteinExistence type="predicted"/>
<organism evidence="4 5">
    <name type="scientific">Engystomops pustulosus</name>
    <name type="common">Tungara frog</name>
    <name type="synonym">Physalaemus pustulosus</name>
    <dbReference type="NCBI Taxonomy" id="76066"/>
    <lineage>
        <taxon>Eukaryota</taxon>
        <taxon>Metazoa</taxon>
        <taxon>Chordata</taxon>
        <taxon>Craniata</taxon>
        <taxon>Vertebrata</taxon>
        <taxon>Euteleostomi</taxon>
        <taxon>Amphibia</taxon>
        <taxon>Batrachia</taxon>
        <taxon>Anura</taxon>
        <taxon>Neobatrachia</taxon>
        <taxon>Hyloidea</taxon>
        <taxon>Leptodactylidae</taxon>
        <taxon>Leiuperinae</taxon>
        <taxon>Engystomops</taxon>
    </lineage>
</organism>
<accession>A0AAV6YPQ1</accession>
<dbReference type="InterPro" id="IPR046851">
    <property type="entry name" value="NBCH_WD40"/>
</dbReference>
<protein>
    <recommendedName>
        <fullName evidence="3">Neurobeachin beta-propeller domain-containing protein</fullName>
    </recommendedName>
</protein>
<dbReference type="SUPFAM" id="SSF50978">
    <property type="entry name" value="WD40 repeat-like"/>
    <property type="match status" value="1"/>
</dbReference>
<dbReference type="EMBL" id="WNYA01052309">
    <property type="protein sequence ID" value="KAG8536001.1"/>
    <property type="molecule type" value="Genomic_DNA"/>
</dbReference>
<dbReference type="GO" id="GO:0005829">
    <property type="term" value="C:cytosol"/>
    <property type="evidence" value="ECO:0007669"/>
    <property type="project" value="TreeGrafter"/>
</dbReference>
<dbReference type="InterPro" id="IPR015943">
    <property type="entry name" value="WD40/YVTN_repeat-like_dom_sf"/>
</dbReference>
<evidence type="ECO:0000259" key="3">
    <source>
        <dbReference type="Pfam" id="PF20426"/>
    </source>
</evidence>
<dbReference type="PANTHER" id="PTHR13743">
    <property type="entry name" value="BEIGE/BEACH-RELATED"/>
    <property type="match status" value="1"/>
</dbReference>
<name>A0AAV6YPQ1_ENGPU</name>
<dbReference type="PANTHER" id="PTHR13743:SF111">
    <property type="entry name" value="NEUROBEACHIN-LIKE PROTEIN 2"/>
    <property type="match status" value="1"/>
</dbReference>
<dbReference type="Pfam" id="PF20426">
    <property type="entry name" value="NBCH_WD40"/>
    <property type="match status" value="1"/>
</dbReference>
<feature type="domain" description="Neurobeachin beta-propeller" evidence="3">
    <location>
        <begin position="1"/>
        <end position="143"/>
    </location>
</feature>
<dbReference type="AlphaFoldDB" id="A0AAV6YPQ1"/>
<evidence type="ECO:0000313" key="4">
    <source>
        <dbReference type="EMBL" id="KAG8536001.1"/>
    </source>
</evidence>
<evidence type="ECO:0000256" key="2">
    <source>
        <dbReference type="ARBA" id="ARBA00022737"/>
    </source>
</evidence>
<dbReference type="Proteomes" id="UP000824782">
    <property type="component" value="Unassembled WGS sequence"/>
</dbReference>
<keyword evidence="2" id="KW-0677">Repeat</keyword>
<gene>
    <name evidence="4" type="ORF">GDO81_027316</name>
</gene>
<dbReference type="InterPro" id="IPR050865">
    <property type="entry name" value="BEACH_Domain"/>
</dbReference>
<comment type="caution">
    <text evidence="4">The sequence shown here is derived from an EMBL/GenBank/DDBJ whole genome shotgun (WGS) entry which is preliminary data.</text>
</comment>
<evidence type="ECO:0000256" key="1">
    <source>
        <dbReference type="ARBA" id="ARBA00022574"/>
    </source>
</evidence>